<keyword evidence="3" id="KW-1185">Reference proteome</keyword>
<evidence type="ECO:0000256" key="1">
    <source>
        <dbReference type="SAM" id="MobiDB-lite"/>
    </source>
</evidence>
<feature type="compositionally biased region" description="Basic and acidic residues" evidence="1">
    <location>
        <begin position="431"/>
        <end position="467"/>
    </location>
</feature>
<name>A0A453C8X7_AEGTS</name>
<feature type="region of interest" description="Disordered" evidence="1">
    <location>
        <begin position="431"/>
        <end position="497"/>
    </location>
</feature>
<accession>A0A453C8X7</accession>
<dbReference type="AlphaFoldDB" id="A0A453C8X7"/>
<reference evidence="2" key="4">
    <citation type="submission" date="2019-03" db="UniProtKB">
        <authorList>
            <consortium name="EnsemblPlants"/>
        </authorList>
    </citation>
    <scope>IDENTIFICATION</scope>
</reference>
<reference evidence="2" key="3">
    <citation type="journal article" date="2017" name="Nature">
        <title>Genome sequence of the progenitor of the wheat D genome Aegilops tauschii.</title>
        <authorList>
            <person name="Luo M.C."/>
            <person name="Gu Y.Q."/>
            <person name="Puiu D."/>
            <person name="Wang H."/>
            <person name="Twardziok S.O."/>
            <person name="Deal K.R."/>
            <person name="Huo N."/>
            <person name="Zhu T."/>
            <person name="Wang L."/>
            <person name="Wang Y."/>
            <person name="McGuire P.E."/>
            <person name="Liu S."/>
            <person name="Long H."/>
            <person name="Ramasamy R.K."/>
            <person name="Rodriguez J.C."/>
            <person name="Van S.L."/>
            <person name="Yuan L."/>
            <person name="Wang Z."/>
            <person name="Xia Z."/>
            <person name="Xiao L."/>
            <person name="Anderson O.D."/>
            <person name="Ouyang S."/>
            <person name="Liang Y."/>
            <person name="Zimin A.V."/>
            <person name="Pertea G."/>
            <person name="Qi P."/>
            <person name="Bennetzen J.L."/>
            <person name="Dai X."/>
            <person name="Dawson M.W."/>
            <person name="Muller H.G."/>
            <person name="Kugler K."/>
            <person name="Rivarola-Duarte L."/>
            <person name="Spannagl M."/>
            <person name="Mayer K.F.X."/>
            <person name="Lu F.H."/>
            <person name="Bevan M.W."/>
            <person name="Leroy P."/>
            <person name="Li P."/>
            <person name="You F.M."/>
            <person name="Sun Q."/>
            <person name="Liu Z."/>
            <person name="Lyons E."/>
            <person name="Wicker T."/>
            <person name="Salzberg S.L."/>
            <person name="Devos K.M."/>
            <person name="Dvorak J."/>
        </authorList>
    </citation>
    <scope>NUCLEOTIDE SEQUENCE [LARGE SCALE GENOMIC DNA]</scope>
    <source>
        <strain evidence="2">cv. AL8/78</strain>
    </source>
</reference>
<proteinExistence type="predicted"/>
<organism evidence="2 3">
    <name type="scientific">Aegilops tauschii subsp. strangulata</name>
    <name type="common">Goatgrass</name>
    <dbReference type="NCBI Taxonomy" id="200361"/>
    <lineage>
        <taxon>Eukaryota</taxon>
        <taxon>Viridiplantae</taxon>
        <taxon>Streptophyta</taxon>
        <taxon>Embryophyta</taxon>
        <taxon>Tracheophyta</taxon>
        <taxon>Spermatophyta</taxon>
        <taxon>Magnoliopsida</taxon>
        <taxon>Liliopsida</taxon>
        <taxon>Poales</taxon>
        <taxon>Poaceae</taxon>
        <taxon>BOP clade</taxon>
        <taxon>Pooideae</taxon>
        <taxon>Triticodae</taxon>
        <taxon>Triticeae</taxon>
        <taxon>Triticinae</taxon>
        <taxon>Aegilops</taxon>
    </lineage>
</organism>
<dbReference type="Gramene" id="AET2Gv20773200.1">
    <property type="protein sequence ID" value="AET2Gv20773200.1"/>
    <property type="gene ID" value="AET2Gv20773200"/>
</dbReference>
<reference evidence="3" key="1">
    <citation type="journal article" date="2014" name="Science">
        <title>Ancient hybridizations among the ancestral genomes of bread wheat.</title>
        <authorList>
            <consortium name="International Wheat Genome Sequencing Consortium,"/>
            <person name="Marcussen T."/>
            <person name="Sandve S.R."/>
            <person name="Heier L."/>
            <person name="Spannagl M."/>
            <person name="Pfeifer M."/>
            <person name="Jakobsen K.S."/>
            <person name="Wulff B.B."/>
            <person name="Steuernagel B."/>
            <person name="Mayer K.F."/>
            <person name="Olsen O.A."/>
        </authorList>
    </citation>
    <scope>NUCLEOTIDE SEQUENCE [LARGE SCALE GENOMIC DNA]</scope>
    <source>
        <strain evidence="3">cv. AL8/78</strain>
    </source>
</reference>
<evidence type="ECO:0000313" key="2">
    <source>
        <dbReference type="EnsemblPlants" id="AET2Gv20773200.1"/>
    </source>
</evidence>
<evidence type="ECO:0000313" key="3">
    <source>
        <dbReference type="Proteomes" id="UP000015105"/>
    </source>
</evidence>
<protein>
    <submittedName>
        <fullName evidence="2">Uncharacterized protein</fullName>
    </submittedName>
</protein>
<sequence>PLNQKEKNLTSRRRRGLYRSASPGKGMEMEMDSVQASGRRSAEELDEADPFVARKKMKHPEKGMGIGSILGRQLAEELSELLEAISLAARADRENWKGVDCVRSLRPVDMEEALAVADRKKVGKPEKGKEVASWQPTGELEEALSVAVRSGLMAEEVRKFLRVAAWSNLTDYDVHCLAVERGLRDEDAVSLAENFLTMYKIVFSTLHAQLLSSFDRRRFDPELCQWKTFGRFVDERKKRGPDATTFLLFKIKASARTAKVSWWRKEYPHFPPERAGYTGALRVARLVGGREGPRLEEAGEDGQPGALSYGSDYNCRWLDRRVGVLEDGWLSPLNEVAIIRRLPKGEGIYIMSYVSRLGVKLDEFLFVLHVAWTVALSFTERWFYVSSKFTEEKLYAVPGVDFLNITVLVKNLIKKLYQMYEQEEQAKKMMLEQQDPHERQEEMRPLLEEEERNKREDMRRRKEESMKQKLLRKEKREAAHQMKMVTRAGKEQGKNEEYEEDFFCTPTLLCVQNLI</sequence>
<feature type="region of interest" description="Disordered" evidence="1">
    <location>
        <begin position="1"/>
        <end position="59"/>
    </location>
</feature>
<dbReference type="Proteomes" id="UP000015105">
    <property type="component" value="Chromosome 2D"/>
</dbReference>
<dbReference type="EnsemblPlants" id="AET2Gv20773200.1">
    <property type="protein sequence ID" value="AET2Gv20773200.1"/>
    <property type="gene ID" value="AET2Gv20773200"/>
</dbReference>
<reference evidence="2" key="5">
    <citation type="journal article" date="2021" name="G3 (Bethesda)">
        <title>Aegilops tauschii genome assembly Aet v5.0 features greater sequence contiguity and improved annotation.</title>
        <authorList>
            <person name="Wang L."/>
            <person name="Zhu T."/>
            <person name="Rodriguez J.C."/>
            <person name="Deal K.R."/>
            <person name="Dubcovsky J."/>
            <person name="McGuire P.E."/>
            <person name="Lux T."/>
            <person name="Spannagl M."/>
            <person name="Mayer K.F.X."/>
            <person name="Baldrich P."/>
            <person name="Meyers B.C."/>
            <person name="Huo N."/>
            <person name="Gu Y.Q."/>
            <person name="Zhou H."/>
            <person name="Devos K.M."/>
            <person name="Bennetzen J.L."/>
            <person name="Unver T."/>
            <person name="Budak H."/>
            <person name="Gulick P.J."/>
            <person name="Galiba G."/>
            <person name="Kalapos B."/>
            <person name="Nelson D.R."/>
            <person name="Li P."/>
            <person name="You F.M."/>
            <person name="Luo M.C."/>
            <person name="Dvorak J."/>
        </authorList>
    </citation>
    <scope>NUCLEOTIDE SEQUENCE [LARGE SCALE GENOMIC DNA]</scope>
    <source>
        <strain evidence="2">cv. AL8/78</strain>
    </source>
</reference>
<reference evidence="3" key="2">
    <citation type="journal article" date="2017" name="Nat. Plants">
        <title>The Aegilops tauschii genome reveals multiple impacts of transposons.</title>
        <authorList>
            <person name="Zhao G."/>
            <person name="Zou C."/>
            <person name="Li K."/>
            <person name="Wang K."/>
            <person name="Li T."/>
            <person name="Gao L."/>
            <person name="Zhang X."/>
            <person name="Wang H."/>
            <person name="Yang Z."/>
            <person name="Liu X."/>
            <person name="Jiang W."/>
            <person name="Mao L."/>
            <person name="Kong X."/>
            <person name="Jiao Y."/>
            <person name="Jia J."/>
        </authorList>
    </citation>
    <scope>NUCLEOTIDE SEQUENCE [LARGE SCALE GENOMIC DNA]</scope>
    <source>
        <strain evidence="3">cv. AL8/78</strain>
    </source>
</reference>